<dbReference type="GO" id="GO:0005886">
    <property type="term" value="C:plasma membrane"/>
    <property type="evidence" value="ECO:0007669"/>
    <property type="project" value="UniProtKB-SubCell"/>
</dbReference>
<dbReference type="GO" id="GO:0015628">
    <property type="term" value="P:protein secretion by the type II secretion system"/>
    <property type="evidence" value="ECO:0007669"/>
    <property type="project" value="TreeGrafter"/>
</dbReference>
<evidence type="ECO:0000313" key="10">
    <source>
        <dbReference type="EMBL" id="QHO63669.1"/>
    </source>
</evidence>
<dbReference type="Proteomes" id="UP000463983">
    <property type="component" value="Chromosome"/>
</dbReference>
<feature type="transmembrane region" description="Helical" evidence="8">
    <location>
        <begin position="168"/>
        <end position="191"/>
    </location>
</feature>
<dbReference type="AlphaFoldDB" id="A0A857N8J8"/>
<comment type="similarity">
    <text evidence="2">Belongs to the GSP F family.</text>
</comment>
<evidence type="ECO:0000259" key="9">
    <source>
        <dbReference type="Pfam" id="PF00482"/>
    </source>
</evidence>
<dbReference type="FunFam" id="1.20.81.30:FF:000001">
    <property type="entry name" value="Type II secretion system protein F"/>
    <property type="match status" value="2"/>
</dbReference>
<keyword evidence="11" id="KW-1185">Reference proteome</keyword>
<keyword evidence="4" id="KW-0997">Cell inner membrane</keyword>
<keyword evidence="7 8" id="KW-0472">Membrane</keyword>
<organism evidence="10 11">
    <name type="scientific">Candidatus Chazhemtobacterium aquaticus</name>
    <dbReference type="NCBI Taxonomy" id="2715735"/>
    <lineage>
        <taxon>Bacteria</taxon>
        <taxon>Candidatus Chazhemtobacteraceae</taxon>
        <taxon>Candidatus Chazhemtobacterium</taxon>
    </lineage>
</organism>
<feature type="domain" description="Type II secretion system protein GspF" evidence="9">
    <location>
        <begin position="272"/>
        <end position="394"/>
    </location>
</feature>
<accession>A0A857N8J8</accession>
<dbReference type="KEGG" id="caqa:MICH65_0688"/>
<evidence type="ECO:0000256" key="8">
    <source>
        <dbReference type="SAM" id="Phobius"/>
    </source>
</evidence>
<dbReference type="Pfam" id="PF00482">
    <property type="entry name" value="T2SSF"/>
    <property type="match status" value="2"/>
</dbReference>
<dbReference type="InterPro" id="IPR003004">
    <property type="entry name" value="GspF/PilC"/>
</dbReference>
<dbReference type="PRINTS" id="PR00812">
    <property type="entry name" value="BCTERIALGSPF"/>
</dbReference>
<evidence type="ECO:0000256" key="3">
    <source>
        <dbReference type="ARBA" id="ARBA00022475"/>
    </source>
</evidence>
<name>A0A857N8J8_9BACT</name>
<dbReference type="InterPro" id="IPR018076">
    <property type="entry name" value="T2SS_GspF_dom"/>
</dbReference>
<feature type="domain" description="Type II secretion system protein GspF" evidence="9">
    <location>
        <begin position="69"/>
        <end position="192"/>
    </location>
</feature>
<reference evidence="11" key="1">
    <citation type="journal article" date="2020" name="Microorganisms">
        <title>Complete Genome of a Member of a New Bacterial Lineage in the Microgenomates Group Reveals an Unusual Nucleotide Composition Disparity Between Two Strands of DNA and Limited Metabolic Potential.</title>
        <authorList>
            <person name="Kadnikov V.V."/>
            <person name="Mardanov A.V."/>
            <person name="Beletsky A.V."/>
            <person name="Karnachuk O.V."/>
            <person name="Ravin N.V."/>
        </authorList>
    </citation>
    <scope>NUCLEOTIDE SEQUENCE [LARGE SCALE GENOMIC DNA]</scope>
</reference>
<dbReference type="EMBL" id="CP047901">
    <property type="protein sequence ID" value="QHO63669.1"/>
    <property type="molecule type" value="Genomic_DNA"/>
</dbReference>
<comment type="subcellular location">
    <subcellularLocation>
        <location evidence="1">Cell inner membrane</location>
        <topology evidence="1">Multi-pass membrane protein</topology>
    </subcellularLocation>
</comment>
<sequence>MAKQFGYRVKNEEGKTLDGVLEASSLDHASKLLRGRGYLIIKVEEEKESEIKEIMRRFERVKVDDVVNFTRQLSTMVSAGLPLTESLSILRVQSPPAMSRVVSKVLEEVEGGKTLAIAMEESGDGVFDDIYIALVKAGEAAGVLDEVLKRLAETMEKQRDFRSKTKGAMVYPMIIIIGMVIVAVIMMIFVVPRMTEMYKDFGAELPLPTQILIGASDFAVKFWYLLLLIFGAIGYVFLKWSRTDVGSVMIEETLMKMPVVGELRLKMVMTEFARTMSLLISAGISILDALRITSAAVGSKIIGAKMMMAASKVEKGQSLGLVLAELGEFPPIVPQMIAVGEQTGKMDEILDKLADYFEGESEQAVKNLTTAIEPMIMAVMGVGVGFLVMAVIMPIYNLTSQF</sequence>
<dbReference type="PANTHER" id="PTHR30012:SF0">
    <property type="entry name" value="TYPE II SECRETION SYSTEM PROTEIN F-RELATED"/>
    <property type="match status" value="1"/>
</dbReference>
<evidence type="ECO:0000256" key="4">
    <source>
        <dbReference type="ARBA" id="ARBA00022519"/>
    </source>
</evidence>
<evidence type="ECO:0000256" key="6">
    <source>
        <dbReference type="ARBA" id="ARBA00022989"/>
    </source>
</evidence>
<dbReference type="PANTHER" id="PTHR30012">
    <property type="entry name" value="GENERAL SECRETION PATHWAY PROTEIN"/>
    <property type="match status" value="1"/>
</dbReference>
<gene>
    <name evidence="10" type="ORF">MICH65_0688</name>
</gene>
<dbReference type="RefSeq" id="WP_161932039.1">
    <property type="nucleotide sequence ID" value="NZ_CP047901.1"/>
</dbReference>
<keyword evidence="5 8" id="KW-0812">Transmembrane</keyword>
<evidence type="ECO:0000256" key="7">
    <source>
        <dbReference type="ARBA" id="ARBA00023136"/>
    </source>
</evidence>
<keyword evidence="6 8" id="KW-1133">Transmembrane helix</keyword>
<proteinExistence type="inferred from homology"/>
<keyword evidence="3" id="KW-1003">Cell membrane</keyword>
<dbReference type="InterPro" id="IPR042094">
    <property type="entry name" value="T2SS_GspF_sf"/>
</dbReference>
<evidence type="ECO:0000313" key="11">
    <source>
        <dbReference type="Proteomes" id="UP000463983"/>
    </source>
</evidence>
<feature type="transmembrane region" description="Helical" evidence="8">
    <location>
        <begin position="211"/>
        <end position="238"/>
    </location>
</feature>
<feature type="transmembrane region" description="Helical" evidence="8">
    <location>
        <begin position="376"/>
        <end position="396"/>
    </location>
</feature>
<evidence type="ECO:0000256" key="2">
    <source>
        <dbReference type="ARBA" id="ARBA00005745"/>
    </source>
</evidence>
<protein>
    <submittedName>
        <fullName evidence="10">Type IV pilin biogenesis protein PulF/GspF/PilC</fullName>
    </submittedName>
</protein>
<dbReference type="Gene3D" id="1.20.81.30">
    <property type="entry name" value="Type II secretion system (T2SS), domain F"/>
    <property type="match status" value="2"/>
</dbReference>
<evidence type="ECO:0000256" key="5">
    <source>
        <dbReference type="ARBA" id="ARBA00022692"/>
    </source>
</evidence>
<evidence type="ECO:0000256" key="1">
    <source>
        <dbReference type="ARBA" id="ARBA00004429"/>
    </source>
</evidence>